<dbReference type="Pfam" id="PF03473">
    <property type="entry name" value="MOSC"/>
    <property type="match status" value="1"/>
</dbReference>
<feature type="domain" description="MOSC" evidence="1">
    <location>
        <begin position="159"/>
        <end position="315"/>
    </location>
</feature>
<dbReference type="InParanoid" id="A0A1Y2CED2"/>
<evidence type="ECO:0000259" key="1">
    <source>
        <dbReference type="PROSITE" id="PS51340"/>
    </source>
</evidence>
<reference evidence="2 3" key="1">
    <citation type="submission" date="2016-07" db="EMBL/GenBank/DDBJ databases">
        <title>Pervasive Adenine N6-methylation of Active Genes in Fungi.</title>
        <authorList>
            <consortium name="DOE Joint Genome Institute"/>
            <person name="Mondo S.J."/>
            <person name="Dannebaum R.O."/>
            <person name="Kuo R.C."/>
            <person name="Labutti K."/>
            <person name="Haridas S."/>
            <person name="Kuo A."/>
            <person name="Salamov A."/>
            <person name="Ahrendt S.R."/>
            <person name="Lipzen A."/>
            <person name="Sullivan W."/>
            <person name="Andreopoulos W.B."/>
            <person name="Clum A."/>
            <person name="Lindquist E."/>
            <person name="Daum C."/>
            <person name="Ramamoorthy G.K."/>
            <person name="Gryganskyi A."/>
            <person name="Culley D."/>
            <person name="Magnuson J.K."/>
            <person name="James T.Y."/>
            <person name="O'Malley M.A."/>
            <person name="Stajich J.E."/>
            <person name="Spatafora J.W."/>
            <person name="Visel A."/>
            <person name="Grigoriev I.V."/>
        </authorList>
    </citation>
    <scope>NUCLEOTIDE SEQUENCE [LARGE SCALE GENOMIC DNA]</scope>
    <source>
        <strain evidence="2 3">62-1032</strain>
    </source>
</reference>
<dbReference type="InterPro" id="IPR005302">
    <property type="entry name" value="MoCF_Sase_C"/>
</dbReference>
<dbReference type="SUPFAM" id="SSF141673">
    <property type="entry name" value="MOSC N-terminal domain-like"/>
    <property type="match status" value="1"/>
</dbReference>
<dbReference type="EMBL" id="MCGR01000125">
    <property type="protein sequence ID" value="ORY44655.1"/>
    <property type="molecule type" value="Genomic_DNA"/>
</dbReference>
<organism evidence="2 3">
    <name type="scientific">Leucosporidium creatinivorum</name>
    <dbReference type="NCBI Taxonomy" id="106004"/>
    <lineage>
        <taxon>Eukaryota</taxon>
        <taxon>Fungi</taxon>
        <taxon>Dikarya</taxon>
        <taxon>Basidiomycota</taxon>
        <taxon>Pucciniomycotina</taxon>
        <taxon>Microbotryomycetes</taxon>
        <taxon>Leucosporidiales</taxon>
        <taxon>Leucosporidium</taxon>
    </lineage>
</organism>
<dbReference type="PROSITE" id="PS51340">
    <property type="entry name" value="MOSC"/>
    <property type="match status" value="1"/>
</dbReference>
<dbReference type="OrthoDB" id="17255at2759"/>
<keyword evidence="3" id="KW-1185">Reference proteome</keyword>
<name>A0A1Y2CED2_9BASI</name>
<protein>
    <recommendedName>
        <fullName evidence="1">MOSC domain-containing protein</fullName>
    </recommendedName>
</protein>
<comment type="caution">
    <text evidence="2">The sequence shown here is derived from an EMBL/GenBank/DDBJ whole genome shotgun (WGS) entry which is preliminary data.</text>
</comment>
<dbReference type="Proteomes" id="UP000193467">
    <property type="component" value="Unassembled WGS sequence"/>
</dbReference>
<sequence>MSLVDIGVAVLALSSSYFLKKRDDALRFPALQVAQLFIYPIKSLPPISVPVATLTDRSFQYDRSFVLLSPLPEGKWKVHLISAQPKNALLIASIEGETLTVTSPEGDSFSVPLVPSTEGLKPVHINLHQSPVDGFDLGDEASAFFSKACGEDTRLAYVGPAARRRVLGAMAKGPNTGIAFQDCASYMVATTSSLDKMSELLGRPMSIIPLRPSILLSPATPAVDLKPWVEDYWAQLKIGETVIHLTSNCVRCVSLNVDYSTGKPTPADGGVLPLAALAKERRVDTGTPYSPVFGRYGFSSNAGNTIAVGDRVSVTRLNKKRTVFEWPGM</sequence>
<dbReference type="GO" id="GO:0030151">
    <property type="term" value="F:molybdenum ion binding"/>
    <property type="evidence" value="ECO:0007669"/>
    <property type="project" value="InterPro"/>
</dbReference>
<dbReference type="InterPro" id="IPR005303">
    <property type="entry name" value="MOCOS_middle"/>
</dbReference>
<dbReference type="AlphaFoldDB" id="A0A1Y2CED2"/>
<evidence type="ECO:0000313" key="2">
    <source>
        <dbReference type="EMBL" id="ORY44655.1"/>
    </source>
</evidence>
<accession>A0A1Y2CED2</accession>
<dbReference type="GO" id="GO:0030170">
    <property type="term" value="F:pyridoxal phosphate binding"/>
    <property type="evidence" value="ECO:0007669"/>
    <property type="project" value="InterPro"/>
</dbReference>
<dbReference type="GO" id="GO:0003824">
    <property type="term" value="F:catalytic activity"/>
    <property type="evidence" value="ECO:0007669"/>
    <property type="project" value="InterPro"/>
</dbReference>
<proteinExistence type="predicted"/>
<evidence type="ECO:0000313" key="3">
    <source>
        <dbReference type="Proteomes" id="UP000193467"/>
    </source>
</evidence>
<dbReference type="STRING" id="106004.A0A1Y2CED2"/>
<dbReference type="Pfam" id="PF03476">
    <property type="entry name" value="MOSC_N"/>
    <property type="match status" value="1"/>
</dbReference>
<gene>
    <name evidence="2" type="ORF">BCR35DRAFT_297407</name>
</gene>